<dbReference type="EMBL" id="CP006254">
    <property type="protein sequence ID" value="AGT32543.1"/>
    <property type="molecule type" value="Genomic_DNA"/>
</dbReference>
<gene>
    <name evidence="1" type="ORF">M493_11475</name>
</gene>
<reference evidence="1 2" key="1">
    <citation type="journal article" date="2014" name="Genome Announc.">
        <title>Complete Genome Sequence of the Thermophilic Polychlorinated Biphenyl Degrader Geobacillus sp. Strain JF8 (NBRC 109937).</title>
        <authorList>
            <person name="Shintani M."/>
            <person name="Ohtsubo Y."/>
            <person name="Fukuda K."/>
            <person name="Hosoyama A."/>
            <person name="Ohji S."/>
            <person name="Yamazoe A."/>
            <person name="Fujita N."/>
            <person name="Nagata Y."/>
            <person name="Tsuda M."/>
            <person name="Hatta T."/>
            <person name="Kimbara K."/>
        </authorList>
    </citation>
    <scope>NUCLEOTIDE SEQUENCE [LARGE SCALE GENOMIC DNA]</scope>
    <source>
        <strain evidence="1 2">JF8</strain>
    </source>
</reference>
<sequence length="41" mass="4306">MVIHSVALENRIVLLVSGEQNKNPVVMAGATTTGLLDGPLF</sequence>
<dbReference type="AlphaFoldDB" id="S5ZPZ1"/>
<organism evidence="1 2">
    <name type="scientific">Geobacillus genomosp. 3</name>
    <dbReference type="NCBI Taxonomy" id="1921421"/>
    <lineage>
        <taxon>Bacteria</taxon>
        <taxon>Bacillati</taxon>
        <taxon>Bacillota</taxon>
        <taxon>Bacilli</taxon>
        <taxon>Bacillales</taxon>
        <taxon>Anoxybacillaceae</taxon>
        <taxon>Geobacillus</taxon>
    </lineage>
</organism>
<dbReference type="HOGENOM" id="CLU_3270619_0_0_9"/>
<proteinExistence type="predicted"/>
<dbReference type="STRING" id="1921421.M493_11475"/>
<accession>S5ZPZ1</accession>
<protein>
    <submittedName>
        <fullName evidence="1">Uncharacterized protein</fullName>
    </submittedName>
</protein>
<keyword evidence="2" id="KW-1185">Reference proteome</keyword>
<evidence type="ECO:0000313" key="2">
    <source>
        <dbReference type="Proteomes" id="UP000015500"/>
    </source>
</evidence>
<evidence type="ECO:0000313" key="1">
    <source>
        <dbReference type="EMBL" id="AGT32543.1"/>
    </source>
</evidence>
<name>S5ZPZ1_GEOG3</name>
<dbReference type="Proteomes" id="UP000015500">
    <property type="component" value="Chromosome"/>
</dbReference>
<dbReference type="KEGG" id="gjf:M493_11475"/>